<reference evidence="2" key="1">
    <citation type="journal article" date="2019" name="Int. J. Syst. Evol. Microbiol.">
        <title>The Global Catalogue of Microorganisms (GCM) 10K type strain sequencing project: providing services to taxonomists for standard genome sequencing and annotation.</title>
        <authorList>
            <consortium name="The Broad Institute Genomics Platform"/>
            <consortium name="The Broad Institute Genome Sequencing Center for Infectious Disease"/>
            <person name="Wu L."/>
            <person name="Ma J."/>
        </authorList>
    </citation>
    <scope>NUCLEOTIDE SEQUENCE [LARGE SCALE GENOMIC DNA]</scope>
    <source>
        <strain evidence="2">CGMCC 1.15959</strain>
    </source>
</reference>
<protein>
    <recommendedName>
        <fullName evidence="3">Glycoside hydrolase</fullName>
    </recommendedName>
</protein>
<dbReference type="Proteomes" id="UP000619041">
    <property type="component" value="Unassembled WGS sequence"/>
</dbReference>
<dbReference type="EMBL" id="BMKL01000001">
    <property type="protein sequence ID" value="GGD94436.1"/>
    <property type="molecule type" value="Genomic_DNA"/>
</dbReference>
<accession>A0ABQ1S7W3</accession>
<dbReference type="RefSeq" id="WP_229658467.1">
    <property type="nucleotide sequence ID" value="NZ_BMKL01000001.1"/>
</dbReference>
<gene>
    <name evidence="1" type="ORF">GCM10011515_12830</name>
</gene>
<comment type="caution">
    <text evidence="1">The sequence shown here is derived from an EMBL/GenBank/DDBJ whole genome shotgun (WGS) entry which is preliminary data.</text>
</comment>
<name>A0ABQ1S7W3_9SPHN</name>
<keyword evidence="2" id="KW-1185">Reference proteome</keyword>
<sequence>MPKALKTIIVAVAAASIAACQTVPGNGLSAERFYSQRADASGIPVVGSAKVPAQALEIAARVIDDMLSRRPDLGRWLALNGYRVAIMAESESTTDLPEQAHWTRPDRSDPRLTRCERKHYDERIGAMTDRQYWNARARGMAGPLTSGAAEDLLGLPSSRYYGETIFVHEFSHDILAAIRAVDPGLSKRIDESYARAVASGLWKNEYASTSVDEYWAEGTQFWFNSNKLAAFDGRRIVNDDDLALYDPSLASVLREVYGDRHRLAGDPFWMSPARAPPGPLPLNTAEVC</sequence>
<evidence type="ECO:0000313" key="1">
    <source>
        <dbReference type="EMBL" id="GGD94436.1"/>
    </source>
</evidence>
<evidence type="ECO:0000313" key="2">
    <source>
        <dbReference type="Proteomes" id="UP000619041"/>
    </source>
</evidence>
<dbReference type="PROSITE" id="PS51257">
    <property type="entry name" value="PROKAR_LIPOPROTEIN"/>
    <property type="match status" value="1"/>
</dbReference>
<proteinExistence type="predicted"/>
<evidence type="ECO:0008006" key="3">
    <source>
        <dbReference type="Google" id="ProtNLM"/>
    </source>
</evidence>
<organism evidence="1 2">
    <name type="scientific">Tsuneonella deserti</name>
    <dbReference type="NCBI Taxonomy" id="2035528"/>
    <lineage>
        <taxon>Bacteria</taxon>
        <taxon>Pseudomonadati</taxon>
        <taxon>Pseudomonadota</taxon>
        <taxon>Alphaproteobacteria</taxon>
        <taxon>Sphingomonadales</taxon>
        <taxon>Erythrobacteraceae</taxon>
        <taxon>Tsuneonella</taxon>
    </lineage>
</organism>